<comment type="function">
    <text evidence="1 8">Small GTPase required for proper localization of RNA polymerase II and III (RNAPII and RNAPIII). May act at an RNAP assembly step prior to nuclear import.</text>
</comment>
<dbReference type="OMA" id="ATHNYFL"/>
<reference evidence="9 10" key="1">
    <citation type="journal article" date="2018" name="Nat. Ecol. Evol.">
        <title>Genomic signatures of mitonuclear coevolution across populations of Tigriopus californicus.</title>
        <authorList>
            <person name="Barreto F.S."/>
            <person name="Watson E.T."/>
            <person name="Lima T.G."/>
            <person name="Willett C.S."/>
            <person name="Edmands S."/>
            <person name="Li W."/>
            <person name="Burton R.S."/>
        </authorList>
    </citation>
    <scope>NUCLEOTIDE SEQUENCE [LARGE SCALE GENOMIC DNA]</scope>
    <source>
        <strain evidence="9 10">San Diego</strain>
    </source>
</reference>
<dbReference type="FunFam" id="3.40.50.300:FF:000338">
    <property type="entry name" value="GPN-loop GTPase 2"/>
    <property type="match status" value="1"/>
</dbReference>
<evidence type="ECO:0000313" key="10">
    <source>
        <dbReference type="Proteomes" id="UP000318571"/>
    </source>
</evidence>
<dbReference type="GO" id="GO:0003924">
    <property type="term" value="F:GTPase activity"/>
    <property type="evidence" value="ECO:0007669"/>
    <property type="project" value="TreeGrafter"/>
</dbReference>
<evidence type="ECO:0000256" key="4">
    <source>
        <dbReference type="ARBA" id="ARBA00022741"/>
    </source>
</evidence>
<evidence type="ECO:0000256" key="5">
    <source>
        <dbReference type="ARBA" id="ARBA00022801"/>
    </source>
</evidence>
<evidence type="ECO:0000256" key="8">
    <source>
        <dbReference type="RuleBase" id="RU365059"/>
    </source>
</evidence>
<dbReference type="InterPro" id="IPR027417">
    <property type="entry name" value="P-loop_NTPase"/>
</dbReference>
<dbReference type="OrthoDB" id="5839at2759"/>
<dbReference type="SUPFAM" id="SSF52540">
    <property type="entry name" value="P-loop containing nucleoside triphosphate hydrolases"/>
    <property type="match status" value="1"/>
</dbReference>
<evidence type="ECO:0000313" key="9">
    <source>
        <dbReference type="EMBL" id="TRY61776.1"/>
    </source>
</evidence>
<dbReference type="GO" id="GO:0005737">
    <property type="term" value="C:cytoplasm"/>
    <property type="evidence" value="ECO:0007669"/>
    <property type="project" value="TreeGrafter"/>
</dbReference>
<evidence type="ECO:0000256" key="1">
    <source>
        <dbReference type="ARBA" id="ARBA00003181"/>
    </source>
</evidence>
<comment type="similarity">
    <text evidence="2 8">Belongs to the GPN-loop GTPase family.</text>
</comment>
<comment type="caution">
    <text evidence="9">The sequence shown here is derived from an EMBL/GenBank/DDBJ whole genome shotgun (WGS) entry which is preliminary data.</text>
</comment>
<dbReference type="AlphaFoldDB" id="A0A553N8K3"/>
<evidence type="ECO:0000256" key="2">
    <source>
        <dbReference type="ARBA" id="ARBA00005290"/>
    </source>
</evidence>
<dbReference type="Pfam" id="PF03029">
    <property type="entry name" value="ATP_bind_1"/>
    <property type="match status" value="1"/>
</dbReference>
<evidence type="ECO:0000256" key="7">
    <source>
        <dbReference type="ARBA" id="ARBA00046611"/>
    </source>
</evidence>
<keyword evidence="10" id="KW-1185">Reference proteome</keyword>
<dbReference type="Gene3D" id="3.40.50.300">
    <property type="entry name" value="P-loop containing nucleotide triphosphate hydrolases"/>
    <property type="match status" value="1"/>
</dbReference>
<name>A0A553N8K3_TIGCA</name>
<keyword evidence="5 8" id="KW-0378">Hydrolase</keyword>
<dbReference type="Proteomes" id="UP000318571">
    <property type="component" value="Chromosome 8"/>
</dbReference>
<evidence type="ECO:0000256" key="3">
    <source>
        <dbReference type="ARBA" id="ARBA00014588"/>
    </source>
</evidence>
<dbReference type="InterPro" id="IPR004130">
    <property type="entry name" value="Gpn"/>
</dbReference>
<proteinExistence type="inferred from homology"/>
<protein>
    <recommendedName>
        <fullName evidence="3 8">GPN-loop GTPase 2</fullName>
    </recommendedName>
</protein>
<dbReference type="STRING" id="6832.A0A553N8K3"/>
<keyword evidence="4 8" id="KW-0547">Nucleotide-binding</keyword>
<organism evidence="9 10">
    <name type="scientific">Tigriopus californicus</name>
    <name type="common">Marine copepod</name>
    <dbReference type="NCBI Taxonomy" id="6832"/>
    <lineage>
        <taxon>Eukaryota</taxon>
        <taxon>Metazoa</taxon>
        <taxon>Ecdysozoa</taxon>
        <taxon>Arthropoda</taxon>
        <taxon>Crustacea</taxon>
        <taxon>Multicrustacea</taxon>
        <taxon>Hexanauplia</taxon>
        <taxon>Copepoda</taxon>
        <taxon>Harpacticoida</taxon>
        <taxon>Harpacticidae</taxon>
        <taxon>Tigriopus</taxon>
    </lineage>
</organism>
<evidence type="ECO:0000256" key="6">
    <source>
        <dbReference type="ARBA" id="ARBA00023134"/>
    </source>
</evidence>
<comment type="subunit">
    <text evidence="7">Heterodimers with GPN1 or GPN3. Binds to RNA polymerase II (RNAPII).</text>
</comment>
<gene>
    <name evidence="9" type="ORF">TCAL_08467</name>
</gene>
<keyword evidence="6 8" id="KW-0342">GTP-binding</keyword>
<dbReference type="GO" id="GO:0005525">
    <property type="term" value="F:GTP binding"/>
    <property type="evidence" value="ECO:0007669"/>
    <property type="project" value="UniProtKB-KW"/>
</dbReference>
<dbReference type="CDD" id="cd17871">
    <property type="entry name" value="GPN2"/>
    <property type="match status" value="1"/>
</dbReference>
<dbReference type="InterPro" id="IPR030231">
    <property type="entry name" value="Gpn2"/>
</dbReference>
<dbReference type="PANTHER" id="PTHR21231">
    <property type="entry name" value="XPA-BINDING PROTEIN 1-RELATED"/>
    <property type="match status" value="1"/>
</dbReference>
<dbReference type="EMBL" id="VCGU01000459">
    <property type="protein sequence ID" value="TRY61776.1"/>
    <property type="molecule type" value="Genomic_DNA"/>
</dbReference>
<sequence length="333" mass="37619">MSTPVFGQIIIGPPGSGKTTYCHGMAQFLRNLGRAVTIINLDPANDHVPYEAGIDLGDLIQLSEVMDSYQLGPNGGLLYCMEFLDRNLDWLLNRVTKVKDTYLLIDCPGQVELYTHDQSMKSIIGRLEQFGTRLCCVNMVDSHYCSDPSKFISVCLTSLNSMLQIELPHVNVLSKVDLIEKYGRLQFNIDFYTDVLDLEFLLEAMSEDPFVKKYKKMNEALIDLVQNYSLVSFIPLHIDSADRMLTVKNHVDKANGYCFGSQEERNLRMMMSSAYGVADFESAKTADIREKFMDLDLPGETPSTFTTSGPKRQRKEKLGNDLDLIDMEPGFQI</sequence>
<dbReference type="PANTHER" id="PTHR21231:SF3">
    <property type="entry name" value="GPN-LOOP GTPASE 2"/>
    <property type="match status" value="1"/>
</dbReference>
<accession>A0A553N8K3</accession>